<accession>A0A8H5FDM7</accession>
<keyword evidence="1" id="KW-0472">Membrane</keyword>
<proteinExistence type="predicted"/>
<evidence type="ECO:0000313" key="4">
    <source>
        <dbReference type="Proteomes" id="UP000541558"/>
    </source>
</evidence>
<dbReference type="OrthoDB" id="3037019at2759"/>
<dbReference type="InterPro" id="IPR045340">
    <property type="entry name" value="DUF6533"/>
</dbReference>
<evidence type="ECO:0000256" key="1">
    <source>
        <dbReference type="SAM" id="Phobius"/>
    </source>
</evidence>
<name>A0A8H5FDM7_9AGAR</name>
<dbReference type="Pfam" id="PF20151">
    <property type="entry name" value="DUF6533"/>
    <property type="match status" value="1"/>
</dbReference>
<dbReference type="AlphaFoldDB" id="A0A8H5FDM7"/>
<comment type="caution">
    <text evidence="3">The sequence shown here is derived from an EMBL/GenBank/DDBJ whole genome shotgun (WGS) entry which is preliminary data.</text>
</comment>
<dbReference type="EMBL" id="JAACJK010000110">
    <property type="protein sequence ID" value="KAF5332623.1"/>
    <property type="molecule type" value="Genomic_DNA"/>
</dbReference>
<evidence type="ECO:0000313" key="3">
    <source>
        <dbReference type="EMBL" id="KAF5332623.1"/>
    </source>
</evidence>
<keyword evidence="1" id="KW-0812">Transmembrane</keyword>
<keyword evidence="1" id="KW-1133">Transmembrane helix</keyword>
<keyword evidence="4" id="KW-1185">Reference proteome</keyword>
<sequence>MLRISTSAPPFAHSHFYILCFVHFSHMSSTTLALQHSLSNTNLRSLLREHRFRRKLFIFKTFLAPRPWSSIFPASNIGFWKAESPQPSLSAQYSDMSATSSAAAQAAAAKLISAIEANLIVNYTWWGHIRPLQYAAEALTAFWKVVDYLQTLPDEIKYMWPTDWSVVKVLFLLVRYYPFVHTSISTWHHGTGSLTGSHCFVPFIMDASISYIRLWAFSGRNKYLLAFLVPYYAGIRAVEWYFLVKFVRTLDFLTVPKGVNVGCIATKAQSRLLSACFMGVLVSLTSVTLMMIVIAYRRRQMAAGSTGSLFRLFYRDGIFYFICLSSLSIANIICDYSAPQNGMQFIMVQVMIHTQGLIAGRMLIDLRAHSDRGISTTINNPYLPRHGQSTSNKSQTEVEFAPYDSMAVPKVFVRVRTETAMNDY</sequence>
<feature type="transmembrane region" description="Helical" evidence="1">
    <location>
        <begin position="317"/>
        <end position="338"/>
    </location>
</feature>
<gene>
    <name evidence="3" type="ORF">D9611_005160</name>
</gene>
<feature type="domain" description="DUF6533" evidence="2">
    <location>
        <begin position="145"/>
        <end position="179"/>
    </location>
</feature>
<feature type="transmembrane region" description="Helical" evidence="1">
    <location>
        <begin position="272"/>
        <end position="296"/>
    </location>
</feature>
<dbReference type="Proteomes" id="UP000541558">
    <property type="component" value="Unassembled WGS sequence"/>
</dbReference>
<protein>
    <recommendedName>
        <fullName evidence="2">DUF6533 domain-containing protein</fullName>
    </recommendedName>
</protein>
<evidence type="ECO:0000259" key="2">
    <source>
        <dbReference type="Pfam" id="PF20151"/>
    </source>
</evidence>
<organism evidence="3 4">
    <name type="scientific">Ephemerocybe angulata</name>
    <dbReference type="NCBI Taxonomy" id="980116"/>
    <lineage>
        <taxon>Eukaryota</taxon>
        <taxon>Fungi</taxon>
        <taxon>Dikarya</taxon>
        <taxon>Basidiomycota</taxon>
        <taxon>Agaricomycotina</taxon>
        <taxon>Agaricomycetes</taxon>
        <taxon>Agaricomycetidae</taxon>
        <taxon>Agaricales</taxon>
        <taxon>Agaricineae</taxon>
        <taxon>Psathyrellaceae</taxon>
        <taxon>Ephemerocybe</taxon>
    </lineage>
</organism>
<reference evidence="3 4" key="1">
    <citation type="journal article" date="2020" name="ISME J.">
        <title>Uncovering the hidden diversity of litter-decomposition mechanisms in mushroom-forming fungi.</title>
        <authorList>
            <person name="Floudas D."/>
            <person name="Bentzer J."/>
            <person name="Ahren D."/>
            <person name="Johansson T."/>
            <person name="Persson P."/>
            <person name="Tunlid A."/>
        </authorList>
    </citation>
    <scope>NUCLEOTIDE SEQUENCE [LARGE SCALE GENOMIC DNA]</scope>
    <source>
        <strain evidence="3 4">CBS 175.51</strain>
    </source>
</reference>